<dbReference type="RefSeq" id="WP_012375914.1">
    <property type="nucleotide sequence ID" value="NC_010571.1"/>
</dbReference>
<gene>
    <name evidence="6" type="ordered locus">Oter_3105</name>
</gene>
<evidence type="ECO:0008006" key="8">
    <source>
        <dbReference type="Google" id="ProtNLM"/>
    </source>
</evidence>
<feature type="transmembrane region" description="Helical" evidence="5">
    <location>
        <begin position="9"/>
        <end position="35"/>
    </location>
</feature>
<sequence>MHAVTDAKLAFRAIVSFAALPGIVAGVIPWVIAWGQPHAEHAWILGMVVLVLGGIGLGWCVRDFFLAGRGTLAPWDPPRQLVIVGLYRFVRNPMYLSVLLVVAGWGLFFGSWALATYAAVLAVGFHLRVVLHEERWLARQFRDEWTRYTREVARWMPKWPHDG</sequence>
<comment type="subcellular location">
    <subcellularLocation>
        <location evidence="1">Endomembrane system</location>
        <topology evidence="1">Multi-pass membrane protein</topology>
    </subcellularLocation>
</comment>
<keyword evidence="3 5" id="KW-1133">Transmembrane helix</keyword>
<dbReference type="GO" id="GO:0012505">
    <property type="term" value="C:endomembrane system"/>
    <property type="evidence" value="ECO:0007669"/>
    <property type="project" value="UniProtKB-SubCell"/>
</dbReference>
<keyword evidence="2 5" id="KW-0812">Transmembrane</keyword>
<dbReference type="Pfam" id="PF04191">
    <property type="entry name" value="PEMT"/>
    <property type="match status" value="1"/>
</dbReference>
<dbReference type="HOGENOM" id="CLU_065200_4_1_0"/>
<feature type="transmembrane region" description="Helical" evidence="5">
    <location>
        <begin position="41"/>
        <end position="61"/>
    </location>
</feature>
<evidence type="ECO:0000256" key="2">
    <source>
        <dbReference type="ARBA" id="ARBA00022692"/>
    </source>
</evidence>
<dbReference type="AlphaFoldDB" id="B1ZZI2"/>
<reference evidence="6 7" key="1">
    <citation type="journal article" date="2011" name="J. Bacteriol.">
        <title>Genome sequence of the verrucomicrobium Opitutus terrae PB90-1, an abundant inhabitant of rice paddy soil ecosystems.</title>
        <authorList>
            <person name="van Passel M.W."/>
            <person name="Kant R."/>
            <person name="Palva A."/>
            <person name="Copeland A."/>
            <person name="Lucas S."/>
            <person name="Lapidus A."/>
            <person name="Glavina del Rio T."/>
            <person name="Pitluck S."/>
            <person name="Goltsman E."/>
            <person name="Clum A."/>
            <person name="Sun H."/>
            <person name="Schmutz J."/>
            <person name="Larimer F.W."/>
            <person name="Land M.L."/>
            <person name="Hauser L."/>
            <person name="Kyrpides N."/>
            <person name="Mikhailova N."/>
            <person name="Richardson P.P."/>
            <person name="Janssen P.H."/>
            <person name="de Vos W.M."/>
            <person name="Smidt H."/>
        </authorList>
    </citation>
    <scope>NUCLEOTIDE SEQUENCE [LARGE SCALE GENOMIC DNA]</scope>
    <source>
        <strain evidence="7">DSM 11246 / JCM 15787 / PB90-1</strain>
    </source>
</reference>
<keyword evidence="4 5" id="KW-0472">Membrane</keyword>
<evidence type="ECO:0000313" key="6">
    <source>
        <dbReference type="EMBL" id="ACB76385.1"/>
    </source>
</evidence>
<dbReference type="eggNOG" id="COG2020">
    <property type="taxonomic scope" value="Bacteria"/>
</dbReference>
<evidence type="ECO:0000256" key="5">
    <source>
        <dbReference type="SAM" id="Phobius"/>
    </source>
</evidence>
<evidence type="ECO:0000256" key="1">
    <source>
        <dbReference type="ARBA" id="ARBA00004127"/>
    </source>
</evidence>
<name>B1ZZI2_OPITP</name>
<keyword evidence="7" id="KW-1185">Reference proteome</keyword>
<evidence type="ECO:0000313" key="7">
    <source>
        <dbReference type="Proteomes" id="UP000007013"/>
    </source>
</evidence>
<dbReference type="Gene3D" id="1.20.120.1630">
    <property type="match status" value="1"/>
</dbReference>
<evidence type="ECO:0000256" key="3">
    <source>
        <dbReference type="ARBA" id="ARBA00022989"/>
    </source>
</evidence>
<dbReference type="InterPro" id="IPR007318">
    <property type="entry name" value="Phopholipid_MeTrfase"/>
</dbReference>
<organism evidence="6 7">
    <name type="scientific">Opitutus terrae (strain DSM 11246 / JCM 15787 / PB90-1)</name>
    <dbReference type="NCBI Taxonomy" id="452637"/>
    <lineage>
        <taxon>Bacteria</taxon>
        <taxon>Pseudomonadati</taxon>
        <taxon>Verrucomicrobiota</taxon>
        <taxon>Opitutia</taxon>
        <taxon>Opitutales</taxon>
        <taxon>Opitutaceae</taxon>
        <taxon>Opitutus</taxon>
    </lineage>
</organism>
<dbReference type="STRING" id="452637.Oter_3105"/>
<dbReference type="EMBL" id="CP001032">
    <property type="protein sequence ID" value="ACB76385.1"/>
    <property type="molecule type" value="Genomic_DNA"/>
</dbReference>
<dbReference type="OrthoDB" id="195372at2"/>
<proteinExistence type="predicted"/>
<protein>
    <recommendedName>
        <fullName evidence="8">Isoprenylcysteine carboxyl methyltransferase</fullName>
    </recommendedName>
</protein>
<dbReference type="Proteomes" id="UP000007013">
    <property type="component" value="Chromosome"/>
</dbReference>
<evidence type="ECO:0000256" key="4">
    <source>
        <dbReference type="ARBA" id="ARBA00023136"/>
    </source>
</evidence>
<accession>B1ZZI2</accession>
<dbReference type="KEGG" id="ote:Oter_3105"/>